<feature type="region of interest" description="Disordered" evidence="1">
    <location>
        <begin position="103"/>
        <end position="132"/>
    </location>
</feature>
<evidence type="ECO:0000256" key="1">
    <source>
        <dbReference type="SAM" id="MobiDB-lite"/>
    </source>
</evidence>
<protein>
    <submittedName>
        <fullName evidence="2">Uncharacterized protein</fullName>
    </submittedName>
</protein>
<feature type="region of interest" description="Disordered" evidence="1">
    <location>
        <begin position="1"/>
        <end position="55"/>
    </location>
</feature>
<dbReference type="EMBL" id="BLXT01003614">
    <property type="protein sequence ID" value="GFO02659.1"/>
    <property type="molecule type" value="Genomic_DNA"/>
</dbReference>
<keyword evidence="3" id="KW-1185">Reference proteome</keyword>
<organism evidence="2 3">
    <name type="scientific">Plakobranchus ocellatus</name>
    <dbReference type="NCBI Taxonomy" id="259542"/>
    <lineage>
        <taxon>Eukaryota</taxon>
        <taxon>Metazoa</taxon>
        <taxon>Spiralia</taxon>
        <taxon>Lophotrochozoa</taxon>
        <taxon>Mollusca</taxon>
        <taxon>Gastropoda</taxon>
        <taxon>Heterobranchia</taxon>
        <taxon>Euthyneura</taxon>
        <taxon>Panpulmonata</taxon>
        <taxon>Sacoglossa</taxon>
        <taxon>Placobranchoidea</taxon>
        <taxon>Plakobranchidae</taxon>
        <taxon>Plakobranchus</taxon>
    </lineage>
</organism>
<feature type="compositionally biased region" description="Polar residues" evidence="1">
    <location>
        <begin position="1"/>
        <end position="15"/>
    </location>
</feature>
<dbReference type="Proteomes" id="UP000735302">
    <property type="component" value="Unassembled WGS sequence"/>
</dbReference>
<dbReference type="AlphaFoldDB" id="A0AAV4A4P7"/>
<comment type="caution">
    <text evidence="2">The sequence shown here is derived from an EMBL/GenBank/DDBJ whole genome shotgun (WGS) entry which is preliminary data.</text>
</comment>
<reference evidence="2 3" key="1">
    <citation type="journal article" date="2021" name="Elife">
        <title>Chloroplast acquisition without the gene transfer in kleptoplastic sea slugs, Plakobranchus ocellatus.</title>
        <authorList>
            <person name="Maeda T."/>
            <person name="Takahashi S."/>
            <person name="Yoshida T."/>
            <person name="Shimamura S."/>
            <person name="Takaki Y."/>
            <person name="Nagai Y."/>
            <person name="Toyoda A."/>
            <person name="Suzuki Y."/>
            <person name="Arimoto A."/>
            <person name="Ishii H."/>
            <person name="Satoh N."/>
            <person name="Nishiyama T."/>
            <person name="Hasebe M."/>
            <person name="Maruyama T."/>
            <person name="Minagawa J."/>
            <person name="Obokata J."/>
            <person name="Shigenobu S."/>
        </authorList>
    </citation>
    <scope>NUCLEOTIDE SEQUENCE [LARGE SCALE GENOMIC DNA]</scope>
</reference>
<accession>A0AAV4A4P7</accession>
<evidence type="ECO:0000313" key="3">
    <source>
        <dbReference type="Proteomes" id="UP000735302"/>
    </source>
</evidence>
<sequence>MILASCYSTSGYTQEENGEEGGEWRARQERRRRQRQLDLQRARGEISRRHSDRGLKGKGKCFVGVCTQVQNKVISGFQSHGHSKALVVGLELATEESLQISGLRKESGRRGMRRREMEEEESVKTEGSLERE</sequence>
<gene>
    <name evidence="2" type="ORF">PoB_002916400</name>
</gene>
<name>A0AAV4A4P7_9GAST</name>
<evidence type="ECO:0000313" key="2">
    <source>
        <dbReference type="EMBL" id="GFO02659.1"/>
    </source>
</evidence>
<proteinExistence type="predicted"/>
<feature type="compositionally biased region" description="Basic and acidic residues" evidence="1">
    <location>
        <begin position="35"/>
        <end position="55"/>
    </location>
</feature>